<sequence>MAQKLIANEEPNLVDDQQNPPADPNTDPGEDPNTDPAGQNDDDDDDGADSLGDPGKKALDRMKAERNEAKKAARERDAEIAELKRQIEAKDKTPEENELEAARAEARAETLSKANERVLRSEVKSAAAGKLRNPADALKLLDLKDFDVNEDGDVDTDQIQDAISDLLEEKPYLAAQGSNGSFDSGRGKQPRKKKLTKADLAGMSPNEIAKAYDEGRVES</sequence>
<evidence type="ECO:0000313" key="3">
    <source>
        <dbReference type="Proteomes" id="UP000500865"/>
    </source>
</evidence>
<dbReference type="GO" id="GO:0019069">
    <property type="term" value="P:viral capsid assembly"/>
    <property type="evidence" value="ECO:0007669"/>
    <property type="project" value="InterPro"/>
</dbReference>
<feature type="region of interest" description="Disordered" evidence="1">
    <location>
        <begin position="1"/>
        <end position="110"/>
    </location>
</feature>
<reference evidence="2 3" key="1">
    <citation type="submission" date="2019-06" db="EMBL/GenBank/DDBJ databases">
        <title>DNA tandem repeats contribute to Brevibacterium aurantiacum phages genetic diversity.</title>
        <authorList>
            <person name="de Melo A.G."/>
            <person name="Rousseau G.M."/>
            <person name="Tremblay D.M."/>
            <person name="Labrie S.J."/>
            <person name="Moineau S."/>
        </authorList>
    </citation>
    <scope>NUCLEOTIDE SEQUENCE [LARGE SCALE GENOMIC DNA]</scope>
</reference>
<dbReference type="Pfam" id="PF06810">
    <property type="entry name" value="Phage_scaffold"/>
    <property type="match status" value="1"/>
</dbReference>
<feature type="compositionally biased region" description="Basic and acidic residues" evidence="1">
    <location>
        <begin position="54"/>
        <end position="110"/>
    </location>
</feature>
<feature type="region of interest" description="Disordered" evidence="1">
    <location>
        <begin position="174"/>
        <end position="219"/>
    </location>
</feature>
<evidence type="ECO:0000256" key="1">
    <source>
        <dbReference type="SAM" id="MobiDB-lite"/>
    </source>
</evidence>
<evidence type="ECO:0000313" key="2">
    <source>
        <dbReference type="EMBL" id="QDH85754.1"/>
    </source>
</evidence>
<dbReference type="InterPro" id="IPR009636">
    <property type="entry name" value="SCAF"/>
</dbReference>
<name>A0A7D0KF79_9CAUD</name>
<protein>
    <submittedName>
        <fullName evidence="2">Scaffolding protein</fullName>
    </submittedName>
</protein>
<dbReference type="EMBL" id="MN023179">
    <property type="protein sequence ID" value="QDH85754.1"/>
    <property type="molecule type" value="Genomic_DNA"/>
</dbReference>
<dbReference type="Proteomes" id="UP000500865">
    <property type="component" value="Genome"/>
</dbReference>
<proteinExistence type="predicted"/>
<feature type="compositionally biased region" description="Basic and acidic residues" evidence="1">
    <location>
        <begin position="210"/>
        <end position="219"/>
    </location>
</feature>
<gene>
    <name evidence="2" type="ORF">AGM4_0005</name>
</gene>
<organism evidence="2 3">
    <name type="scientific">Brevibacterium phage AGM4</name>
    <dbReference type="NCBI Taxonomy" id="2591421"/>
    <lineage>
        <taxon>Viruses</taxon>
        <taxon>Duplodnaviria</taxon>
        <taxon>Heunggongvirae</taxon>
        <taxon>Uroviricota</taxon>
        <taxon>Caudoviricetes</taxon>
        <taxon>Agmunavirus</taxon>
        <taxon>Agmunavirus AGM1</taxon>
    </lineage>
</organism>
<accession>A0A7D0KF79</accession>